<feature type="domain" description="NADH:flavin oxidoreductase/NADH oxidase N-terminal" evidence="10">
    <location>
        <begin position="6"/>
        <end position="349"/>
    </location>
</feature>
<gene>
    <name evidence="12" type="ORF">MGLY_19990</name>
</gene>
<evidence type="ECO:0000256" key="1">
    <source>
        <dbReference type="ARBA" id="ARBA00001917"/>
    </source>
</evidence>
<dbReference type="SUPFAM" id="SSF51395">
    <property type="entry name" value="FMN-linked oxidoreductases"/>
    <property type="match status" value="1"/>
</dbReference>
<dbReference type="RefSeq" id="WP_156273456.1">
    <property type="nucleotide sequence ID" value="NZ_CP046244.1"/>
</dbReference>
<dbReference type="InterPro" id="IPR023753">
    <property type="entry name" value="FAD/NAD-binding_dom"/>
</dbReference>
<keyword evidence="6" id="KW-0479">Metal-binding</keyword>
<dbReference type="GO" id="GO:0051536">
    <property type="term" value="F:iron-sulfur cluster binding"/>
    <property type="evidence" value="ECO:0007669"/>
    <property type="project" value="UniProtKB-KW"/>
</dbReference>
<evidence type="ECO:0000256" key="3">
    <source>
        <dbReference type="ARBA" id="ARBA00011048"/>
    </source>
</evidence>
<dbReference type="Gene3D" id="3.50.50.60">
    <property type="entry name" value="FAD/NAD(P)-binding domain"/>
    <property type="match status" value="1"/>
</dbReference>
<dbReference type="PANTHER" id="PTHR42917:SF2">
    <property type="entry name" value="2,4-DIENOYL-COA REDUCTASE [(2E)-ENOYL-COA-PRODUCING]"/>
    <property type="match status" value="1"/>
</dbReference>
<evidence type="ECO:0000256" key="2">
    <source>
        <dbReference type="ARBA" id="ARBA00001966"/>
    </source>
</evidence>
<keyword evidence="13" id="KW-1185">Reference proteome</keyword>
<keyword evidence="8" id="KW-0408">Iron</keyword>
<dbReference type="CDD" id="cd02803">
    <property type="entry name" value="OYE_like_FMN_family"/>
    <property type="match status" value="1"/>
</dbReference>
<organism evidence="12 13">
    <name type="scientific">Neomoorella glycerini</name>
    <dbReference type="NCBI Taxonomy" id="55779"/>
    <lineage>
        <taxon>Bacteria</taxon>
        <taxon>Bacillati</taxon>
        <taxon>Bacillota</taxon>
        <taxon>Clostridia</taxon>
        <taxon>Neomoorellales</taxon>
        <taxon>Neomoorellaceae</taxon>
        <taxon>Neomoorella</taxon>
    </lineage>
</organism>
<dbReference type="InterPro" id="IPR036188">
    <property type="entry name" value="FAD/NAD-bd_sf"/>
</dbReference>
<dbReference type="Pfam" id="PF00724">
    <property type="entry name" value="Oxidored_FMN"/>
    <property type="match status" value="1"/>
</dbReference>
<accession>A0A6I5ZRH6</accession>
<evidence type="ECO:0000256" key="4">
    <source>
        <dbReference type="ARBA" id="ARBA00022630"/>
    </source>
</evidence>
<name>A0A6I5ZRH6_9FIRM</name>
<dbReference type="InterPro" id="IPR013785">
    <property type="entry name" value="Aldolase_TIM"/>
</dbReference>
<dbReference type="Proteomes" id="UP000425916">
    <property type="component" value="Chromosome"/>
</dbReference>
<dbReference type="GO" id="GO:0010181">
    <property type="term" value="F:FMN binding"/>
    <property type="evidence" value="ECO:0007669"/>
    <property type="project" value="InterPro"/>
</dbReference>
<proteinExistence type="inferred from homology"/>
<evidence type="ECO:0000256" key="9">
    <source>
        <dbReference type="ARBA" id="ARBA00023014"/>
    </source>
</evidence>
<dbReference type="Gene3D" id="3.20.20.70">
    <property type="entry name" value="Aldolase class I"/>
    <property type="match status" value="1"/>
</dbReference>
<protein>
    <submittedName>
        <fullName evidence="12">NADH oxidase</fullName>
        <ecNumber evidence="12">1.-.-.-</ecNumber>
    </submittedName>
</protein>
<evidence type="ECO:0000256" key="5">
    <source>
        <dbReference type="ARBA" id="ARBA00022643"/>
    </source>
</evidence>
<dbReference type="Gene3D" id="3.40.50.720">
    <property type="entry name" value="NAD(P)-binding Rossmann-like Domain"/>
    <property type="match status" value="1"/>
</dbReference>
<feature type="domain" description="FAD/NAD(P)-binding" evidence="11">
    <location>
        <begin position="398"/>
        <end position="653"/>
    </location>
</feature>
<dbReference type="PANTHER" id="PTHR42917">
    <property type="entry name" value="2,4-DIENOYL-COA REDUCTASE"/>
    <property type="match status" value="1"/>
</dbReference>
<dbReference type="OrthoDB" id="9772736at2"/>
<dbReference type="EC" id="1.-.-.-" evidence="12"/>
<dbReference type="EMBL" id="CP046244">
    <property type="protein sequence ID" value="QGP92613.1"/>
    <property type="molecule type" value="Genomic_DNA"/>
</dbReference>
<dbReference type="SUPFAM" id="SSF51971">
    <property type="entry name" value="Nucleotide-binding domain"/>
    <property type="match status" value="1"/>
</dbReference>
<evidence type="ECO:0000256" key="6">
    <source>
        <dbReference type="ARBA" id="ARBA00022723"/>
    </source>
</evidence>
<keyword evidence="4" id="KW-0285">Flavoprotein</keyword>
<keyword evidence="7 12" id="KW-0560">Oxidoreductase</keyword>
<evidence type="ECO:0000259" key="10">
    <source>
        <dbReference type="Pfam" id="PF00724"/>
    </source>
</evidence>
<keyword evidence="9" id="KW-0411">Iron-sulfur</keyword>
<keyword evidence="5" id="KW-0288">FMN</keyword>
<dbReference type="PRINTS" id="PR00419">
    <property type="entry name" value="ADXRDTASE"/>
</dbReference>
<evidence type="ECO:0000256" key="8">
    <source>
        <dbReference type="ARBA" id="ARBA00023004"/>
    </source>
</evidence>
<sequence length="705" mass="77684">MANFPNLFKPIRIGDLELANRIVHVPTDISSSHADGSVSERDILHHAEIAKGGTGFIIVGATSPDGKTGRPTVTSLVADGDNYIPGLARLAESMHRYGAKCAVQLQHPGRQAAIPRYNTMSTNDMVIKVPWSAGHEVIYANAEEKGKEARAMTVEEVLDMIELFSEAAWRVQQAGFDAVELHAAHGYLLAQFMSPYTNRRNDRFGGSLENRMRFPLAIIDQIHKKCGRDFPVLVRYSVDEWIPGGRDLEESKVVARMFEEAGVAALDLSQCITETPGAGFDPMYYQQGWTIYASEAIKKVVRIPVINSHTLRDPEYCEQILAEGKTDLVGLSRQLLADPYWPVKARQGKVQEIRKCISCLVGCWQESMLAKKEIRCAINPAVGDARYARMQKAKQSLNIAVVGGGPAGMEAARVATIRGHKVTIFEKTGELGGAILGCCLVPGKEKMKWYADWIRYQIKSLGVEVRYRTQPAVDDLRAYDVVVNATGASSYIPDLPGADGNNVVRFEEVMACPKRTCENYPGDRQMARVGEQVILWGDHFQAVDTAQFLASIGKQVTIVTPNRELGATIEPVHMYVVRKRFNQTDAEALTSKPYRYPVRVITNATLLEIRADAAIIMDREFNRITLPADTVVLCQVKPNTELFNELLAAGLKVVNVGDAVKARNLKAAVSEGANFGLLIDGDTPFNTNGAIMDAIPLDVQVELNR</sequence>
<reference evidence="12 13" key="1">
    <citation type="submission" date="2019-11" db="EMBL/GenBank/DDBJ databases">
        <title>Genome sequence of Moorella glycerini DSM11254.</title>
        <authorList>
            <person name="Poehlein A."/>
            <person name="Boeer T."/>
            <person name="Daniel R."/>
        </authorList>
    </citation>
    <scope>NUCLEOTIDE SEQUENCE [LARGE SCALE GENOMIC DNA]</scope>
    <source>
        <strain evidence="12 13">DSM 11254</strain>
    </source>
</reference>
<dbReference type="Pfam" id="PF07992">
    <property type="entry name" value="Pyr_redox_2"/>
    <property type="match status" value="1"/>
</dbReference>
<dbReference type="InterPro" id="IPR001155">
    <property type="entry name" value="OxRdtase_FMN_N"/>
</dbReference>
<dbReference type="GO" id="GO:0046872">
    <property type="term" value="F:metal ion binding"/>
    <property type="evidence" value="ECO:0007669"/>
    <property type="project" value="UniProtKB-KW"/>
</dbReference>
<evidence type="ECO:0000259" key="11">
    <source>
        <dbReference type="Pfam" id="PF07992"/>
    </source>
</evidence>
<comment type="cofactor">
    <cofactor evidence="2">
        <name>[4Fe-4S] cluster</name>
        <dbReference type="ChEBI" id="CHEBI:49883"/>
    </cofactor>
</comment>
<evidence type="ECO:0000313" key="13">
    <source>
        <dbReference type="Proteomes" id="UP000425916"/>
    </source>
</evidence>
<dbReference type="AlphaFoldDB" id="A0A6I5ZRH6"/>
<comment type="similarity">
    <text evidence="3">In the N-terminal section; belongs to the NADH:flavin oxidoreductase/NADH oxidase family.</text>
</comment>
<dbReference type="SUPFAM" id="SSF51905">
    <property type="entry name" value="FAD/NAD(P)-binding domain"/>
    <property type="match status" value="1"/>
</dbReference>
<evidence type="ECO:0000256" key="7">
    <source>
        <dbReference type="ARBA" id="ARBA00023002"/>
    </source>
</evidence>
<dbReference type="InterPro" id="IPR051793">
    <property type="entry name" value="NADH:flavin_oxidoreductase"/>
</dbReference>
<dbReference type="GO" id="GO:0016491">
    <property type="term" value="F:oxidoreductase activity"/>
    <property type="evidence" value="ECO:0007669"/>
    <property type="project" value="UniProtKB-KW"/>
</dbReference>
<comment type="cofactor">
    <cofactor evidence="1">
        <name>FMN</name>
        <dbReference type="ChEBI" id="CHEBI:58210"/>
    </cofactor>
</comment>
<evidence type="ECO:0000313" key="12">
    <source>
        <dbReference type="EMBL" id="QGP92613.1"/>
    </source>
</evidence>